<dbReference type="STRING" id="1656094.BFC18_07690"/>
<evidence type="ECO:0000313" key="3">
    <source>
        <dbReference type="Proteomes" id="UP000175691"/>
    </source>
</evidence>
<reference evidence="2 3" key="1">
    <citation type="submission" date="2016-08" db="EMBL/GenBank/DDBJ databases">
        <authorList>
            <person name="Seilhamer J.J."/>
        </authorList>
    </citation>
    <scope>NUCLEOTIDE SEQUENCE [LARGE SCALE GENOMIC DNA]</scope>
    <source>
        <strain evidence="2 3">KCTC 42603</strain>
    </source>
</reference>
<sequence>MNLSDRSLTALHRSWGRFKFGLVLFIIGATLLITVSHFHAAIYYLSLIILFVGFVIAMSGYLTILWQRLKGMNPANKRKDYDPFK</sequence>
<dbReference type="EMBL" id="MDHN01000013">
    <property type="protein sequence ID" value="OFC71603.1"/>
    <property type="molecule type" value="Genomic_DNA"/>
</dbReference>
<dbReference type="AlphaFoldDB" id="A0A1E7ZDK6"/>
<evidence type="ECO:0000313" key="2">
    <source>
        <dbReference type="EMBL" id="OFC71603.1"/>
    </source>
</evidence>
<proteinExistence type="predicted"/>
<comment type="caution">
    <text evidence="2">The sequence shown here is derived from an EMBL/GenBank/DDBJ whole genome shotgun (WGS) entry which is preliminary data.</text>
</comment>
<dbReference type="RefSeq" id="WP_070124493.1">
    <property type="nucleotide sequence ID" value="NZ_MDHN01000013.1"/>
</dbReference>
<keyword evidence="1" id="KW-1133">Transmembrane helix</keyword>
<name>A0A1E7ZDK6_9ALTE</name>
<feature type="transmembrane region" description="Helical" evidence="1">
    <location>
        <begin position="20"/>
        <end position="38"/>
    </location>
</feature>
<evidence type="ECO:0000256" key="1">
    <source>
        <dbReference type="SAM" id="Phobius"/>
    </source>
</evidence>
<keyword evidence="3" id="KW-1185">Reference proteome</keyword>
<dbReference type="Proteomes" id="UP000175691">
    <property type="component" value="Unassembled WGS sequence"/>
</dbReference>
<accession>A0A1E7ZDK6</accession>
<gene>
    <name evidence="2" type="ORF">BFC18_07690</name>
</gene>
<organism evidence="2 3">
    <name type="scientific">Alteromonas confluentis</name>
    <dbReference type="NCBI Taxonomy" id="1656094"/>
    <lineage>
        <taxon>Bacteria</taxon>
        <taxon>Pseudomonadati</taxon>
        <taxon>Pseudomonadota</taxon>
        <taxon>Gammaproteobacteria</taxon>
        <taxon>Alteromonadales</taxon>
        <taxon>Alteromonadaceae</taxon>
        <taxon>Alteromonas/Salinimonas group</taxon>
        <taxon>Alteromonas</taxon>
    </lineage>
</organism>
<protein>
    <submittedName>
        <fullName evidence="2">Uncharacterized protein</fullName>
    </submittedName>
</protein>
<dbReference type="OrthoDB" id="6332833at2"/>
<keyword evidence="1" id="KW-0812">Transmembrane</keyword>
<feature type="transmembrane region" description="Helical" evidence="1">
    <location>
        <begin position="44"/>
        <end position="66"/>
    </location>
</feature>
<keyword evidence="1" id="KW-0472">Membrane</keyword>